<evidence type="ECO:0000256" key="10">
    <source>
        <dbReference type="SAM" id="MobiDB-lite"/>
    </source>
</evidence>
<dbReference type="InterPro" id="IPR036890">
    <property type="entry name" value="HATPase_C_sf"/>
</dbReference>
<evidence type="ECO:0000313" key="14">
    <source>
        <dbReference type="EMBL" id="MBB5076938.1"/>
    </source>
</evidence>
<evidence type="ECO:0000256" key="1">
    <source>
        <dbReference type="ARBA" id="ARBA00000085"/>
    </source>
</evidence>
<keyword evidence="6" id="KW-0812">Transmembrane</keyword>
<dbReference type="PANTHER" id="PTHR43711">
    <property type="entry name" value="TWO-COMPONENT HISTIDINE KINASE"/>
    <property type="match status" value="1"/>
</dbReference>
<evidence type="ECO:0000313" key="15">
    <source>
        <dbReference type="Proteomes" id="UP000568380"/>
    </source>
</evidence>
<protein>
    <recommendedName>
        <fullName evidence="3">histidine kinase</fullName>
        <ecNumber evidence="3">2.7.13.3</ecNumber>
    </recommendedName>
</protein>
<dbReference type="CDD" id="cd00082">
    <property type="entry name" value="HisKA"/>
    <property type="match status" value="1"/>
</dbReference>
<dbReference type="PANTHER" id="PTHR43711:SF1">
    <property type="entry name" value="HISTIDINE KINASE 1"/>
    <property type="match status" value="1"/>
</dbReference>
<dbReference type="Pfam" id="PF00672">
    <property type="entry name" value="HAMP"/>
    <property type="match status" value="1"/>
</dbReference>
<reference evidence="14 15" key="1">
    <citation type="submission" date="2020-08" db="EMBL/GenBank/DDBJ databases">
        <title>Genomic Encyclopedia of Type Strains, Phase IV (KMG-IV): sequencing the most valuable type-strain genomes for metagenomic binning, comparative biology and taxonomic classification.</title>
        <authorList>
            <person name="Goeker M."/>
        </authorList>
    </citation>
    <scope>NUCLEOTIDE SEQUENCE [LARGE SCALE GENOMIC DNA]</scope>
    <source>
        <strain evidence="14 15">DSM 45385</strain>
    </source>
</reference>
<dbReference type="Pfam" id="PF00512">
    <property type="entry name" value="HisKA"/>
    <property type="match status" value="1"/>
</dbReference>
<feature type="region of interest" description="Disordered" evidence="10">
    <location>
        <begin position="89"/>
        <end position="108"/>
    </location>
</feature>
<dbReference type="InterPro" id="IPR003660">
    <property type="entry name" value="HAMP_dom"/>
</dbReference>
<evidence type="ECO:0000256" key="7">
    <source>
        <dbReference type="ARBA" id="ARBA00022777"/>
    </source>
</evidence>
<evidence type="ECO:0000256" key="3">
    <source>
        <dbReference type="ARBA" id="ARBA00012438"/>
    </source>
</evidence>
<evidence type="ECO:0000256" key="11">
    <source>
        <dbReference type="SAM" id="SignalP"/>
    </source>
</evidence>
<keyword evidence="5 14" id="KW-0808">Transferase</keyword>
<evidence type="ECO:0000256" key="2">
    <source>
        <dbReference type="ARBA" id="ARBA00004236"/>
    </source>
</evidence>
<evidence type="ECO:0000259" key="13">
    <source>
        <dbReference type="PROSITE" id="PS50885"/>
    </source>
</evidence>
<feature type="region of interest" description="Disordered" evidence="10">
    <location>
        <begin position="166"/>
        <end position="196"/>
    </location>
</feature>
<evidence type="ECO:0000256" key="5">
    <source>
        <dbReference type="ARBA" id="ARBA00022679"/>
    </source>
</evidence>
<keyword evidence="8" id="KW-1133">Transmembrane helix</keyword>
<accession>A0A7W8A1Y7</accession>
<dbReference type="SUPFAM" id="SSF55874">
    <property type="entry name" value="ATPase domain of HSP90 chaperone/DNA topoisomerase II/histidine kinase"/>
    <property type="match status" value="1"/>
</dbReference>
<feature type="chain" id="PRO_5038950941" description="histidine kinase" evidence="11">
    <location>
        <begin position="28"/>
        <end position="601"/>
    </location>
</feature>
<comment type="subcellular location">
    <subcellularLocation>
        <location evidence="2">Cell membrane</location>
    </subcellularLocation>
</comment>
<evidence type="ECO:0000256" key="6">
    <source>
        <dbReference type="ARBA" id="ARBA00022692"/>
    </source>
</evidence>
<dbReference type="InterPro" id="IPR003661">
    <property type="entry name" value="HisK_dim/P_dom"/>
</dbReference>
<dbReference type="Pfam" id="PF02518">
    <property type="entry name" value="HATPase_c"/>
    <property type="match status" value="1"/>
</dbReference>
<feature type="region of interest" description="Disordered" evidence="10">
    <location>
        <begin position="575"/>
        <end position="601"/>
    </location>
</feature>
<comment type="caution">
    <text evidence="14">The sequence shown here is derived from an EMBL/GenBank/DDBJ whole genome shotgun (WGS) entry which is preliminary data.</text>
</comment>
<dbReference type="InterPro" id="IPR005467">
    <property type="entry name" value="His_kinase_dom"/>
</dbReference>
<evidence type="ECO:0000256" key="8">
    <source>
        <dbReference type="ARBA" id="ARBA00022989"/>
    </source>
</evidence>
<keyword evidence="4" id="KW-0597">Phosphoprotein</keyword>
<dbReference type="Gene3D" id="3.30.565.10">
    <property type="entry name" value="Histidine kinase-like ATPase, C-terminal domain"/>
    <property type="match status" value="1"/>
</dbReference>
<feature type="compositionally biased region" description="Basic and acidic residues" evidence="10">
    <location>
        <begin position="585"/>
        <end position="595"/>
    </location>
</feature>
<evidence type="ECO:0000256" key="4">
    <source>
        <dbReference type="ARBA" id="ARBA00022553"/>
    </source>
</evidence>
<dbReference type="SMART" id="SM00388">
    <property type="entry name" value="HisKA"/>
    <property type="match status" value="1"/>
</dbReference>
<keyword evidence="7 14" id="KW-0418">Kinase</keyword>
<feature type="domain" description="Histidine kinase" evidence="12">
    <location>
        <begin position="371"/>
        <end position="578"/>
    </location>
</feature>
<dbReference type="SMART" id="SM00304">
    <property type="entry name" value="HAMP"/>
    <property type="match status" value="1"/>
</dbReference>
<dbReference type="SUPFAM" id="SSF47384">
    <property type="entry name" value="Homodimeric domain of signal transducing histidine kinase"/>
    <property type="match status" value="1"/>
</dbReference>
<dbReference type="FunFam" id="3.30.565.10:FF:000006">
    <property type="entry name" value="Sensor histidine kinase WalK"/>
    <property type="match status" value="1"/>
</dbReference>
<keyword evidence="11" id="KW-0732">Signal</keyword>
<organism evidence="14 15">
    <name type="scientific">Nonomuraea endophytica</name>
    <dbReference type="NCBI Taxonomy" id="714136"/>
    <lineage>
        <taxon>Bacteria</taxon>
        <taxon>Bacillati</taxon>
        <taxon>Actinomycetota</taxon>
        <taxon>Actinomycetes</taxon>
        <taxon>Streptosporangiales</taxon>
        <taxon>Streptosporangiaceae</taxon>
        <taxon>Nonomuraea</taxon>
    </lineage>
</organism>
<keyword evidence="8" id="KW-0472">Membrane</keyword>
<name>A0A7W8A1Y7_9ACTN</name>
<dbReference type="CDD" id="cd06225">
    <property type="entry name" value="HAMP"/>
    <property type="match status" value="1"/>
</dbReference>
<dbReference type="InterPro" id="IPR003594">
    <property type="entry name" value="HATPase_dom"/>
</dbReference>
<dbReference type="InterPro" id="IPR050736">
    <property type="entry name" value="Sensor_HK_Regulatory"/>
</dbReference>
<dbReference type="PRINTS" id="PR00344">
    <property type="entry name" value="BCTRLSENSOR"/>
</dbReference>
<dbReference type="GO" id="GO:0005886">
    <property type="term" value="C:plasma membrane"/>
    <property type="evidence" value="ECO:0007669"/>
    <property type="project" value="UniProtKB-SubCell"/>
</dbReference>
<dbReference type="Proteomes" id="UP000568380">
    <property type="component" value="Unassembled WGS sequence"/>
</dbReference>
<dbReference type="Gene3D" id="6.10.340.10">
    <property type="match status" value="1"/>
</dbReference>
<dbReference type="GO" id="GO:0000155">
    <property type="term" value="F:phosphorelay sensor kinase activity"/>
    <property type="evidence" value="ECO:0007669"/>
    <property type="project" value="InterPro"/>
</dbReference>
<dbReference type="PROSITE" id="PS50109">
    <property type="entry name" value="HIS_KIN"/>
    <property type="match status" value="1"/>
</dbReference>
<dbReference type="RefSeq" id="WP_184960470.1">
    <property type="nucleotide sequence ID" value="NZ_JACHIN010000002.1"/>
</dbReference>
<comment type="catalytic activity">
    <reaction evidence="1">
        <text>ATP + protein L-histidine = ADP + protein N-phospho-L-histidine.</text>
        <dbReference type="EC" id="2.7.13.3"/>
    </reaction>
</comment>
<gene>
    <name evidence="14" type="ORF">HNR40_002402</name>
</gene>
<keyword evidence="9" id="KW-0902">Two-component regulatory system</keyword>
<dbReference type="SMART" id="SM00387">
    <property type="entry name" value="HATPase_c"/>
    <property type="match status" value="1"/>
</dbReference>
<dbReference type="PROSITE" id="PS50885">
    <property type="entry name" value="HAMP"/>
    <property type="match status" value="1"/>
</dbReference>
<feature type="domain" description="HAMP" evidence="13">
    <location>
        <begin position="312"/>
        <end position="363"/>
    </location>
</feature>
<proteinExistence type="predicted"/>
<feature type="compositionally biased region" description="Basic and acidic residues" evidence="10">
    <location>
        <begin position="185"/>
        <end position="196"/>
    </location>
</feature>
<dbReference type="EC" id="2.7.13.3" evidence="3"/>
<feature type="signal peptide" evidence="11">
    <location>
        <begin position="1"/>
        <end position="27"/>
    </location>
</feature>
<dbReference type="InterPro" id="IPR036097">
    <property type="entry name" value="HisK_dim/P_sf"/>
</dbReference>
<evidence type="ECO:0000259" key="12">
    <source>
        <dbReference type="PROSITE" id="PS50109"/>
    </source>
</evidence>
<sequence>MRRRSGLRVKLLAASVLVAVCSVAATAWVVGTLTSGAIQQQRGQALAEDTRVYDTLLAYAARHPSWTGVDKIVADLAAKTGRKITLTTHDRRPIAASAPGTPPATPSAVVDPLAVDTALLPSVGPDRIDPRATGPFTLRPAEERALRQVAQRRVECLRRIGFDAKAATSPSGRPDVEVEGTGPDPARDTCSKQELARPTRTEAKALRQLNSLVNACLNREGGDPVKLARDLTWTWTRPAVVGGPVAAGVNGCLDTSRREQLRSHVAPAAWLFIESAPTAPALNLSPENTARIAAVAAAILVLSAGISFYLATRVIHPLRALTAAVHRMREDGAAKVNVSAGGELGELAAAFNEMAEHRLRLEALRKDMVSDVAHELRTPLSNIRGWLEAVEDGVAPLDTRRLLKESLLLQHIVDDLQDLSIADAGKLRLHPEPADLRDLLDQVAAAHPAPGRTLTVTAAPGLTLEADPVRLRQAVGNLVTNAVRHTPPGGHVALTGRPRGDQMVIEVADTGTGIAPEDLPHVFDRFWRADRSRSRKGGGSGLGLAIVRSIVTAHGGTVTAAGTLGEGAVFTITLPLRTGTAPPTPRRDRSRRPPPDRPPAS</sequence>
<dbReference type="AlphaFoldDB" id="A0A7W8A1Y7"/>
<evidence type="ECO:0000256" key="9">
    <source>
        <dbReference type="ARBA" id="ARBA00023012"/>
    </source>
</evidence>
<dbReference type="CDD" id="cd00075">
    <property type="entry name" value="HATPase"/>
    <property type="match status" value="1"/>
</dbReference>
<dbReference type="EMBL" id="JACHIN010000002">
    <property type="protein sequence ID" value="MBB5076938.1"/>
    <property type="molecule type" value="Genomic_DNA"/>
</dbReference>
<keyword evidence="15" id="KW-1185">Reference proteome</keyword>
<dbReference type="Gene3D" id="1.10.287.130">
    <property type="match status" value="1"/>
</dbReference>
<dbReference type="InterPro" id="IPR004358">
    <property type="entry name" value="Sig_transdc_His_kin-like_C"/>
</dbReference>